<dbReference type="STRING" id="1129794.C427_1329"/>
<dbReference type="Proteomes" id="UP000011864">
    <property type="component" value="Chromosome"/>
</dbReference>
<proteinExistence type="predicted"/>
<name>K6ZR86_9ALTE</name>
<dbReference type="PATRIC" id="fig|1129794.4.peg.1316"/>
<protein>
    <submittedName>
        <fullName evidence="1">TonB-dependent receptor</fullName>
    </submittedName>
</protein>
<dbReference type="KEGG" id="gps:C427_1329"/>
<evidence type="ECO:0000313" key="1">
    <source>
        <dbReference type="EMBL" id="AGH43438.1"/>
    </source>
</evidence>
<gene>
    <name evidence="1" type="ORF">C427_1329</name>
</gene>
<dbReference type="EMBL" id="CP003837">
    <property type="protein sequence ID" value="AGH43438.1"/>
    <property type="molecule type" value="Genomic_DNA"/>
</dbReference>
<dbReference type="RefSeq" id="WP_007639540.1">
    <property type="nucleotide sequence ID" value="NC_020514.1"/>
</dbReference>
<reference evidence="1 2" key="1">
    <citation type="journal article" date="2013" name="Genome Announc.">
        <title>Complete Genome Sequence of Glaciecola psychrophila Strain 170T.</title>
        <authorList>
            <person name="Yin J."/>
            <person name="Chen J."/>
            <person name="Liu G."/>
            <person name="Yu Y."/>
            <person name="Song L."/>
            <person name="Wang X."/>
            <person name="Qu X."/>
        </authorList>
    </citation>
    <scope>NUCLEOTIDE SEQUENCE [LARGE SCALE GENOMIC DNA]</scope>
    <source>
        <strain evidence="1 2">170</strain>
    </source>
</reference>
<keyword evidence="2" id="KW-1185">Reference proteome</keyword>
<keyword evidence="1" id="KW-0675">Receptor</keyword>
<accession>K6ZR86</accession>
<dbReference type="AlphaFoldDB" id="K6ZR86"/>
<dbReference type="HOGENOM" id="CLU_3155916_0_0_6"/>
<evidence type="ECO:0000313" key="2">
    <source>
        <dbReference type="Proteomes" id="UP000011864"/>
    </source>
</evidence>
<sequence>MENVGDAYSTFCKLNTGKKRENRFELALNGNLTEKLSVQVSAVSTWMH</sequence>
<organism evidence="1 2">
    <name type="scientific">Paraglaciecola psychrophila 170</name>
    <dbReference type="NCBI Taxonomy" id="1129794"/>
    <lineage>
        <taxon>Bacteria</taxon>
        <taxon>Pseudomonadati</taxon>
        <taxon>Pseudomonadota</taxon>
        <taxon>Gammaproteobacteria</taxon>
        <taxon>Alteromonadales</taxon>
        <taxon>Alteromonadaceae</taxon>
        <taxon>Paraglaciecola</taxon>
    </lineage>
</organism>